<evidence type="ECO:0000256" key="3">
    <source>
        <dbReference type="ARBA" id="ARBA00022519"/>
    </source>
</evidence>
<feature type="domain" description="T-SNARE coiled-coil homology" evidence="12">
    <location>
        <begin position="459"/>
        <end position="521"/>
    </location>
</feature>
<dbReference type="GO" id="GO:0005886">
    <property type="term" value="C:plasma membrane"/>
    <property type="evidence" value="ECO:0007669"/>
    <property type="project" value="UniProtKB-SubCell"/>
</dbReference>
<comment type="similarity">
    <text evidence="8">Belongs to the methyl-accepting chemotaxis (MCP) protein family.</text>
</comment>
<evidence type="ECO:0000256" key="6">
    <source>
        <dbReference type="ARBA" id="ARBA00023136"/>
    </source>
</evidence>
<dbReference type="PROSITE" id="PS50192">
    <property type="entry name" value="T_SNARE"/>
    <property type="match status" value="1"/>
</dbReference>
<comment type="subcellular location">
    <subcellularLocation>
        <location evidence="1">Cell inner membrane</location>
        <topology evidence="1">Multi-pass membrane protein</topology>
    </subcellularLocation>
</comment>
<evidence type="ECO:0000256" key="9">
    <source>
        <dbReference type="PROSITE-ProRule" id="PRU00284"/>
    </source>
</evidence>
<dbReference type="InterPro" id="IPR004090">
    <property type="entry name" value="Chemotax_Me-accpt_rcpt"/>
</dbReference>
<evidence type="ECO:0000256" key="5">
    <source>
        <dbReference type="ARBA" id="ARBA00022989"/>
    </source>
</evidence>
<dbReference type="PROSITE" id="PS50111">
    <property type="entry name" value="CHEMOTAXIS_TRANSDUC_2"/>
    <property type="match status" value="1"/>
</dbReference>
<keyword evidence="6 10" id="KW-0472">Membrane</keyword>
<comment type="caution">
    <text evidence="14">The sequence shown here is derived from an EMBL/GenBank/DDBJ whole genome shotgun (WGS) entry which is preliminary data.</text>
</comment>
<keyword evidence="15" id="KW-1185">Reference proteome</keyword>
<evidence type="ECO:0000256" key="8">
    <source>
        <dbReference type="ARBA" id="ARBA00029447"/>
    </source>
</evidence>
<evidence type="ECO:0000256" key="7">
    <source>
        <dbReference type="ARBA" id="ARBA00023224"/>
    </source>
</evidence>
<dbReference type="PANTHER" id="PTHR32089">
    <property type="entry name" value="METHYL-ACCEPTING CHEMOTAXIS PROTEIN MCPB"/>
    <property type="match status" value="1"/>
</dbReference>
<keyword evidence="5 10" id="KW-1133">Transmembrane helix</keyword>
<proteinExistence type="inferred from homology"/>
<evidence type="ECO:0000256" key="4">
    <source>
        <dbReference type="ARBA" id="ARBA00022692"/>
    </source>
</evidence>
<evidence type="ECO:0000313" key="15">
    <source>
        <dbReference type="Proteomes" id="UP000480684"/>
    </source>
</evidence>
<name>A0A7C9V0F1_9PROT</name>
<organism evidence="14 15">
    <name type="scientific">Magnetospirillum aberrantis SpK</name>
    <dbReference type="NCBI Taxonomy" id="908842"/>
    <lineage>
        <taxon>Bacteria</taxon>
        <taxon>Pseudomonadati</taxon>
        <taxon>Pseudomonadota</taxon>
        <taxon>Alphaproteobacteria</taxon>
        <taxon>Rhodospirillales</taxon>
        <taxon>Rhodospirillaceae</taxon>
        <taxon>Magnetospirillum</taxon>
    </lineage>
</organism>
<dbReference type="InterPro" id="IPR033480">
    <property type="entry name" value="sCache_2"/>
</dbReference>
<dbReference type="Pfam" id="PF08269">
    <property type="entry name" value="dCache_2"/>
    <property type="match status" value="1"/>
</dbReference>
<dbReference type="Pfam" id="PF00015">
    <property type="entry name" value="MCPsignal"/>
    <property type="match status" value="1"/>
</dbReference>
<feature type="domain" description="HAMP" evidence="13">
    <location>
        <begin position="213"/>
        <end position="266"/>
    </location>
</feature>
<keyword evidence="3" id="KW-0997">Cell inner membrane</keyword>
<dbReference type="AlphaFoldDB" id="A0A7C9V0F1"/>
<dbReference type="PROSITE" id="PS50885">
    <property type="entry name" value="HAMP"/>
    <property type="match status" value="1"/>
</dbReference>
<evidence type="ECO:0000256" key="10">
    <source>
        <dbReference type="SAM" id="Phobius"/>
    </source>
</evidence>
<evidence type="ECO:0000256" key="2">
    <source>
        <dbReference type="ARBA" id="ARBA00022475"/>
    </source>
</evidence>
<keyword evidence="7 9" id="KW-0807">Transducer</keyword>
<protein>
    <submittedName>
        <fullName evidence="14">HAMP domain-containing protein</fullName>
    </submittedName>
</protein>
<keyword evidence="4 10" id="KW-0812">Transmembrane</keyword>
<evidence type="ECO:0000259" key="12">
    <source>
        <dbReference type="PROSITE" id="PS50192"/>
    </source>
</evidence>
<dbReference type="PRINTS" id="PR00260">
    <property type="entry name" value="CHEMTRNSDUCR"/>
</dbReference>
<evidence type="ECO:0000259" key="11">
    <source>
        <dbReference type="PROSITE" id="PS50111"/>
    </source>
</evidence>
<dbReference type="Proteomes" id="UP000480684">
    <property type="component" value="Unassembled WGS sequence"/>
</dbReference>
<dbReference type="InterPro" id="IPR004010">
    <property type="entry name" value="Double_Cache_2"/>
</dbReference>
<feature type="domain" description="Methyl-accepting transducer" evidence="11">
    <location>
        <begin position="307"/>
        <end position="529"/>
    </location>
</feature>
<dbReference type="RefSeq" id="WP_163681027.1">
    <property type="nucleotide sequence ID" value="NZ_JAAIYP010000039.1"/>
</dbReference>
<evidence type="ECO:0000259" key="13">
    <source>
        <dbReference type="PROSITE" id="PS50885"/>
    </source>
</evidence>
<sequence>MPHLIHRLPIGLRLWSIVVLSLVGFALAFAGEMVNMADETYAARQAKVRNVIEAAHSVAAHYADMAARGTLTEEQAQEQAKAAIAAIRYDGSEYVFINDRSGMTLAHPKAELVGKNMAELKDANGKLFLRDMLEMATTHAEGVVDYMWPKAGAAKPQPKITYFKVFPQWNWLISSGIYVDDVRQAIMARAIQRGTLTAAGVAVLMALCWWIAHSLTKPLGRLTATMNLLAEGRLDTEIPDRDKGAEIGAMVQAMQVFKDNALAMKRLEAEQAEAQARTAAERRTLMLQLADDFEASVKEVVSQVGQSASSLKGTAQDMNSAADEASQRSAMVAAAAEEASANVQTVAVATEQLSASIDEISIQVHRSSSIAEQAVETAQRTDAIVRGLAEAANRIGQVVGLITDIASQTNLLALNATIEAARAGEAGKGFAVVAGEVKHLATQTAKATEEITSQIAGVQQATGEAVTAIAAISQVIGEVNEIAGSIAAAVEEQGAATRDISRNTQEAAMGTQNVSENVDGVRAAAVETGRSAGTLLVQAESLATEASSLSQAVEQFLGTIRAA</sequence>
<dbReference type="InterPro" id="IPR003660">
    <property type="entry name" value="HAMP_dom"/>
</dbReference>
<dbReference type="GO" id="GO:0006935">
    <property type="term" value="P:chemotaxis"/>
    <property type="evidence" value="ECO:0007669"/>
    <property type="project" value="InterPro"/>
</dbReference>
<feature type="transmembrane region" description="Helical" evidence="10">
    <location>
        <begin position="194"/>
        <end position="212"/>
    </location>
</feature>
<dbReference type="Gene3D" id="3.30.450.20">
    <property type="entry name" value="PAS domain"/>
    <property type="match status" value="1"/>
</dbReference>
<feature type="transmembrane region" description="Helical" evidence="10">
    <location>
        <begin position="12"/>
        <end position="30"/>
    </location>
</feature>
<dbReference type="GO" id="GO:0007165">
    <property type="term" value="P:signal transduction"/>
    <property type="evidence" value="ECO:0007669"/>
    <property type="project" value="UniProtKB-KW"/>
</dbReference>
<dbReference type="InterPro" id="IPR004089">
    <property type="entry name" value="MCPsignal_dom"/>
</dbReference>
<accession>A0A7C9V0F1</accession>
<dbReference type="Gene3D" id="1.10.287.950">
    <property type="entry name" value="Methyl-accepting chemotaxis protein"/>
    <property type="match status" value="1"/>
</dbReference>
<evidence type="ECO:0000313" key="14">
    <source>
        <dbReference type="EMBL" id="NFV81253.1"/>
    </source>
</evidence>
<dbReference type="Pfam" id="PF00672">
    <property type="entry name" value="HAMP"/>
    <property type="match status" value="1"/>
</dbReference>
<dbReference type="PANTHER" id="PTHR32089:SF112">
    <property type="entry name" value="LYSOZYME-LIKE PROTEIN-RELATED"/>
    <property type="match status" value="1"/>
</dbReference>
<dbReference type="GO" id="GO:0004888">
    <property type="term" value="F:transmembrane signaling receptor activity"/>
    <property type="evidence" value="ECO:0007669"/>
    <property type="project" value="InterPro"/>
</dbReference>
<dbReference type="InterPro" id="IPR000727">
    <property type="entry name" value="T_SNARE_dom"/>
</dbReference>
<dbReference type="SMART" id="SM00283">
    <property type="entry name" value="MA"/>
    <property type="match status" value="1"/>
</dbReference>
<reference evidence="14 15" key="1">
    <citation type="submission" date="2020-02" db="EMBL/GenBank/DDBJ databases">
        <authorList>
            <person name="Dziuba M."/>
            <person name="Kuznetsov B."/>
            <person name="Mardanov A."/>
            <person name="Ravin N."/>
            <person name="Grouzdev D."/>
        </authorList>
    </citation>
    <scope>NUCLEOTIDE SEQUENCE [LARGE SCALE GENOMIC DNA]</scope>
    <source>
        <strain evidence="14 15">SpK</strain>
    </source>
</reference>
<dbReference type="Gene3D" id="6.10.340.10">
    <property type="match status" value="1"/>
</dbReference>
<dbReference type="SMART" id="SM00304">
    <property type="entry name" value="HAMP"/>
    <property type="match status" value="1"/>
</dbReference>
<gene>
    <name evidence="14" type="ORF">G4223_14135</name>
</gene>
<dbReference type="SUPFAM" id="SSF58104">
    <property type="entry name" value="Methyl-accepting chemotaxis protein (MCP) signaling domain"/>
    <property type="match status" value="1"/>
</dbReference>
<dbReference type="CDD" id="cd12912">
    <property type="entry name" value="PDC2_MCP_like"/>
    <property type="match status" value="1"/>
</dbReference>
<keyword evidence="2" id="KW-1003">Cell membrane</keyword>
<dbReference type="SUPFAM" id="SSF158472">
    <property type="entry name" value="HAMP domain-like"/>
    <property type="match status" value="1"/>
</dbReference>
<dbReference type="SMART" id="SM01049">
    <property type="entry name" value="Cache_2"/>
    <property type="match status" value="1"/>
</dbReference>
<dbReference type="CDD" id="cd06225">
    <property type="entry name" value="HAMP"/>
    <property type="match status" value="1"/>
</dbReference>
<evidence type="ECO:0000256" key="1">
    <source>
        <dbReference type="ARBA" id="ARBA00004429"/>
    </source>
</evidence>
<dbReference type="EMBL" id="JAAIYP010000039">
    <property type="protein sequence ID" value="NFV81253.1"/>
    <property type="molecule type" value="Genomic_DNA"/>
</dbReference>